<dbReference type="Proteomes" id="UP001515480">
    <property type="component" value="Unassembled WGS sequence"/>
</dbReference>
<dbReference type="Pfam" id="PF03382">
    <property type="entry name" value="DUF285"/>
    <property type="match status" value="1"/>
</dbReference>
<dbReference type="InterPro" id="IPR011889">
    <property type="entry name" value="Liste_lipo_26"/>
</dbReference>
<proteinExistence type="predicted"/>
<evidence type="ECO:0000313" key="1">
    <source>
        <dbReference type="EMBL" id="KAL1525994.1"/>
    </source>
</evidence>
<evidence type="ECO:0000313" key="2">
    <source>
        <dbReference type="Proteomes" id="UP001515480"/>
    </source>
</evidence>
<dbReference type="InterPro" id="IPR005046">
    <property type="entry name" value="DUF285"/>
</dbReference>
<sequence length="397" mass="45014">MSCCAVCADMFSGASSFNQPLNWDTSSVTDMDYMFYEASSFNQPLNWDTSSVTGMWFMFYEASSFNQPLNWDTSSVRIMWSMFARASSFNQPLNWDTSSVKHMGDMFYEASSFNQPLNWDTSSVTGMNYMFTRASSFNQPLNWDTSSVRSMAGMFREASSFNQPLNWDTSSVTDMGGMFYNSSSFDQPLNWNTSSVTDMSCKCPTTLRMRHTGRTLAAQLSVVLHSYVHACIVVDLCLSFSLATFPAVAPPISHPKLRRWRRWQRPDFRGEVQEVPLRFQYPRLGLTSTVFGSMHVSVGCRNSTERISSGFRSNNSELTHVDALFDVLSGTISCRRPSKGRQVVSCDTVSEFKVEEFYRECDLEDMTCAWFPVSAKWTRSLSLAHVDPNSLCISHNP</sequence>
<gene>
    <name evidence="1" type="ORF">AB1Y20_020819</name>
</gene>
<dbReference type="AlphaFoldDB" id="A0AB34JWB6"/>
<dbReference type="EMBL" id="JBGBPQ010000004">
    <property type="protein sequence ID" value="KAL1525994.1"/>
    <property type="molecule type" value="Genomic_DNA"/>
</dbReference>
<organism evidence="1 2">
    <name type="scientific">Prymnesium parvum</name>
    <name type="common">Toxic golden alga</name>
    <dbReference type="NCBI Taxonomy" id="97485"/>
    <lineage>
        <taxon>Eukaryota</taxon>
        <taxon>Haptista</taxon>
        <taxon>Haptophyta</taxon>
        <taxon>Prymnesiophyceae</taxon>
        <taxon>Prymnesiales</taxon>
        <taxon>Prymnesiaceae</taxon>
        <taxon>Prymnesium</taxon>
    </lineage>
</organism>
<reference evidence="1 2" key="1">
    <citation type="journal article" date="2024" name="Science">
        <title>Giant polyketide synthase enzymes in the biosynthesis of giant marine polyether toxins.</title>
        <authorList>
            <person name="Fallon T.R."/>
            <person name="Shende V.V."/>
            <person name="Wierzbicki I.H."/>
            <person name="Pendleton A.L."/>
            <person name="Watervoot N.F."/>
            <person name="Auber R.P."/>
            <person name="Gonzalez D.J."/>
            <person name="Wisecaver J.H."/>
            <person name="Moore B.S."/>
        </authorList>
    </citation>
    <scope>NUCLEOTIDE SEQUENCE [LARGE SCALE GENOMIC DNA]</scope>
    <source>
        <strain evidence="1 2">12B1</strain>
    </source>
</reference>
<name>A0AB34JWB6_PRYPA</name>
<keyword evidence="2" id="KW-1185">Reference proteome</keyword>
<protein>
    <recommendedName>
        <fullName evidence="3">BspA family leucine-rich repeat surface protein</fullName>
    </recommendedName>
</protein>
<dbReference type="NCBIfam" id="TIGR02167">
    <property type="entry name" value="Liste_lipo_26"/>
    <property type="match status" value="2"/>
</dbReference>
<comment type="caution">
    <text evidence="1">The sequence shown here is derived from an EMBL/GenBank/DDBJ whole genome shotgun (WGS) entry which is preliminary data.</text>
</comment>
<evidence type="ECO:0008006" key="3">
    <source>
        <dbReference type="Google" id="ProtNLM"/>
    </source>
</evidence>
<accession>A0AB34JWB6</accession>